<reference evidence="3" key="1">
    <citation type="journal article" date="2021" name="PeerJ">
        <title>Extensive microbial diversity within the chicken gut microbiome revealed by metagenomics and culture.</title>
        <authorList>
            <person name="Gilroy R."/>
            <person name="Ravi A."/>
            <person name="Getino M."/>
            <person name="Pursley I."/>
            <person name="Horton D.L."/>
            <person name="Alikhan N.F."/>
            <person name="Baker D."/>
            <person name="Gharbi K."/>
            <person name="Hall N."/>
            <person name="Watson M."/>
            <person name="Adriaenssens E.M."/>
            <person name="Foster-Nyarko E."/>
            <person name="Jarju S."/>
            <person name="Secka A."/>
            <person name="Antonio M."/>
            <person name="Oren A."/>
            <person name="Chaudhuri R.R."/>
            <person name="La Ragione R."/>
            <person name="Hildebrand F."/>
            <person name="Pallen M.J."/>
        </authorList>
    </citation>
    <scope>NUCLEOTIDE SEQUENCE</scope>
    <source>
        <strain evidence="3">ChiHecec3B27-8219</strain>
    </source>
</reference>
<proteinExistence type="predicted"/>
<evidence type="ECO:0000256" key="1">
    <source>
        <dbReference type="SAM" id="MobiDB-lite"/>
    </source>
</evidence>
<dbReference type="Pfam" id="PF18174">
    <property type="entry name" value="HU-CCDC81_bac_1"/>
    <property type="match status" value="1"/>
</dbReference>
<dbReference type="Proteomes" id="UP000824055">
    <property type="component" value="Unassembled WGS sequence"/>
</dbReference>
<dbReference type="SUPFAM" id="SSF110997">
    <property type="entry name" value="Sporulation related repeat"/>
    <property type="match status" value="1"/>
</dbReference>
<organism evidence="3 4">
    <name type="scientific">Candidatus Prevotella avicola</name>
    <dbReference type="NCBI Taxonomy" id="2838738"/>
    <lineage>
        <taxon>Bacteria</taxon>
        <taxon>Pseudomonadati</taxon>
        <taxon>Bacteroidota</taxon>
        <taxon>Bacteroidia</taxon>
        <taxon>Bacteroidales</taxon>
        <taxon>Prevotellaceae</taxon>
        <taxon>Prevotella</taxon>
    </lineage>
</organism>
<dbReference type="PROSITE" id="PS51724">
    <property type="entry name" value="SPOR"/>
    <property type="match status" value="1"/>
</dbReference>
<dbReference type="InterPro" id="IPR041268">
    <property type="entry name" value="HU-CCDC81_bac_2"/>
</dbReference>
<feature type="region of interest" description="Disordered" evidence="1">
    <location>
        <begin position="141"/>
        <end position="163"/>
    </location>
</feature>
<feature type="compositionally biased region" description="Low complexity" evidence="1">
    <location>
        <begin position="141"/>
        <end position="155"/>
    </location>
</feature>
<sequence length="348" mass="38681">MIELERHIEILLLRHDCVILPGFGGFMTHHVEARYDEAERLFLPPLRTIGFNPGLKMNDSLLVQSYIEVYDISYPEALRRIEDEIDELRQRLANEGSFELRNIGTLSVGEDGIYLFEPCEAGILTPCLYGLSSYEMPLLSDTQQTTNQTTSTITSTDKEGNDEPALAAMTGANSILGIENDEEDNRFIRLRVSVVRNIAAACIALIAFFAASTPLNNSSQMMTQGKIDTSILDKLLAGETSMKRSTSAKQSTQVAKPAFQEVNTEAKTIKQNYYCIVLASKVTKSNATAFVGKLHEQGLENARLLMGHGAIKVVYGNYPSEEEAYSQLKSLSGNDTFKEGWIFRVIEK</sequence>
<feature type="domain" description="SPOR" evidence="2">
    <location>
        <begin position="268"/>
        <end position="345"/>
    </location>
</feature>
<dbReference type="InterPro" id="IPR007730">
    <property type="entry name" value="SPOR-like_dom"/>
</dbReference>
<dbReference type="EMBL" id="DXBE01000050">
    <property type="protein sequence ID" value="HIZ69620.1"/>
    <property type="molecule type" value="Genomic_DNA"/>
</dbReference>
<name>A0A9D2JVY7_9BACT</name>
<evidence type="ECO:0000313" key="3">
    <source>
        <dbReference type="EMBL" id="HIZ69620.1"/>
    </source>
</evidence>
<dbReference type="Pfam" id="PF05036">
    <property type="entry name" value="SPOR"/>
    <property type="match status" value="1"/>
</dbReference>
<protein>
    <submittedName>
        <fullName evidence="3">SPOR domain-containing protein</fullName>
    </submittedName>
</protein>
<evidence type="ECO:0000259" key="2">
    <source>
        <dbReference type="PROSITE" id="PS51724"/>
    </source>
</evidence>
<reference evidence="3" key="2">
    <citation type="submission" date="2021-04" db="EMBL/GenBank/DDBJ databases">
        <authorList>
            <person name="Gilroy R."/>
        </authorList>
    </citation>
    <scope>NUCLEOTIDE SEQUENCE</scope>
    <source>
        <strain evidence="3">ChiHecec3B27-8219</strain>
    </source>
</reference>
<evidence type="ECO:0000313" key="4">
    <source>
        <dbReference type="Proteomes" id="UP000824055"/>
    </source>
</evidence>
<dbReference type="GO" id="GO:0042834">
    <property type="term" value="F:peptidoglycan binding"/>
    <property type="evidence" value="ECO:0007669"/>
    <property type="project" value="InterPro"/>
</dbReference>
<comment type="caution">
    <text evidence="3">The sequence shown here is derived from an EMBL/GenBank/DDBJ whole genome shotgun (WGS) entry which is preliminary data.</text>
</comment>
<accession>A0A9D2JVY7</accession>
<dbReference type="InterPro" id="IPR036680">
    <property type="entry name" value="SPOR-like_sf"/>
</dbReference>
<gene>
    <name evidence="3" type="ORF">H9966_07055</name>
</gene>
<dbReference type="AlphaFoldDB" id="A0A9D2JVY7"/>
<dbReference type="Pfam" id="PF18175">
    <property type="entry name" value="HU-CCDC81_bac_2"/>
    <property type="match status" value="1"/>
</dbReference>
<dbReference type="InterPro" id="IPR040495">
    <property type="entry name" value="HU-CCDC81_bac_1"/>
</dbReference>